<dbReference type="KEGG" id="mcat:MC25239_01720"/>
<organism evidence="4 7">
    <name type="scientific">Moraxella catarrhalis</name>
    <name type="common">Branhamella catarrhalis</name>
    <dbReference type="NCBI Taxonomy" id="480"/>
    <lineage>
        <taxon>Bacteria</taxon>
        <taxon>Pseudomonadati</taxon>
        <taxon>Pseudomonadota</taxon>
        <taxon>Gammaproteobacteria</taxon>
        <taxon>Moraxellales</taxon>
        <taxon>Moraxellaceae</taxon>
        <taxon>Moraxella</taxon>
    </lineage>
</organism>
<dbReference type="SUPFAM" id="SSF48179">
    <property type="entry name" value="6-phosphogluconate dehydrogenase C-terminal domain-like"/>
    <property type="match status" value="1"/>
</dbReference>
<proteinExistence type="predicted"/>
<dbReference type="PANTHER" id="PTHR43750:SF3">
    <property type="entry name" value="UDP-GLUCOSE 6-DEHYDROGENASE TUAD"/>
    <property type="match status" value="1"/>
</dbReference>
<evidence type="ECO:0000259" key="3">
    <source>
        <dbReference type="SMART" id="SM00984"/>
    </source>
</evidence>
<dbReference type="SMART" id="SM00984">
    <property type="entry name" value="UDPG_MGDP_dh_C"/>
    <property type="match status" value="1"/>
</dbReference>
<dbReference type="InterPro" id="IPR014026">
    <property type="entry name" value="UDP-Glc/GDP-Man_DH_dimer"/>
</dbReference>
<keyword evidence="6" id="KW-1185">Reference proteome</keyword>
<protein>
    <recommendedName>
        <fullName evidence="1">UDP-glucose 6-dehydrogenase</fullName>
    </recommendedName>
</protein>
<reference evidence="6 7" key="1">
    <citation type="submission" date="2018-12" db="EMBL/GenBank/DDBJ databases">
        <title>Persistence of Moraxella catarrhalis in Chronic Obstructive Pulmonary Disease and Regulation of the Hag/MID Adhesin.</title>
        <authorList>
            <person name="Murphy T."/>
            <person name="Zhao X."/>
            <person name="Vyas G."/>
            <person name="Aluvathingal J."/>
            <person name="Nadendla S."/>
            <person name="Tallon L."/>
            <person name="Tettelin H."/>
        </authorList>
    </citation>
    <scope>NUCLEOTIDE SEQUENCE [LARGE SCALE GENOMIC DNA]</scope>
    <source>
        <strain evidence="5 6">173P27B1</strain>
        <strain evidence="4 7">46P58B1</strain>
    </source>
</reference>
<dbReference type="InterPro" id="IPR008927">
    <property type="entry name" value="6-PGluconate_DH-like_C_sf"/>
</dbReference>
<dbReference type="EMBL" id="RYER01000017">
    <property type="protein sequence ID" value="RUO16454.1"/>
    <property type="molecule type" value="Genomic_DNA"/>
</dbReference>
<dbReference type="Pfam" id="PF00984">
    <property type="entry name" value="UDPG_MGDP_dh"/>
    <property type="match status" value="1"/>
</dbReference>
<dbReference type="Proteomes" id="UP000280228">
    <property type="component" value="Chromosome"/>
</dbReference>
<keyword evidence="2" id="KW-0560">Oxidoreductase</keyword>
<feature type="domain" description="UDP-glucose/GDP-mannose dehydrogenase C-terminal" evidence="3">
    <location>
        <begin position="302"/>
        <end position="403"/>
    </location>
</feature>
<dbReference type="PANTHER" id="PTHR43750">
    <property type="entry name" value="UDP-GLUCOSE 6-DEHYDROGENASE TUAD"/>
    <property type="match status" value="1"/>
</dbReference>
<dbReference type="Gene3D" id="3.40.50.720">
    <property type="entry name" value="NAD(P)-binding Rossmann-like Domain"/>
    <property type="match status" value="1"/>
</dbReference>
<dbReference type="Gene3D" id="1.20.5.100">
    <property type="entry name" value="Cytochrome c1, transmembrane anchor, C-terminal"/>
    <property type="match status" value="1"/>
</dbReference>
<sequence>MNNNAYVIGHQHEAINTCLWLASMNQTVYLLADELSVLQTLEYYQCDHQMNTLWQLYCVQQKIIITDSQRQTFLSSAQAGVLWLFLDDVDDITLSHIIHVLDSPHSRIILSGVQKLGKIDKIAKQFKSSWVYYLPISFMKDGANYNAFYHSDLVMIGEKTAGSVAYCQILLSLKTYAKHCQVADILTVEFARSTLMAMLATRLSFMNEMARLADNQGVNIKSVERIIAQDGRIGSAYLSAGWGFGGKTLPRELELLMDKFKQNRVDTSLISAVSHINNDQKELIFRKFWQYFNGFIEHKTVMIWGAGYRNGASRMINSAIHPLIELLWSYGICTLVFAHNTAFEMQSTYGDHPLLRLTDDPYQDLVQADALFIINWSLLTKPDIHVLNQINIAIFDAKNVLDDEQIAMLTAPYYGIGREKYS</sequence>
<dbReference type="InterPro" id="IPR036220">
    <property type="entry name" value="UDP-Glc/GDP-Man_DH_C_sf"/>
</dbReference>
<evidence type="ECO:0000313" key="6">
    <source>
        <dbReference type="Proteomes" id="UP000268436"/>
    </source>
</evidence>
<dbReference type="Proteomes" id="UP000268436">
    <property type="component" value="Unassembled WGS sequence"/>
</dbReference>
<accession>A0A3S9QHH5</accession>
<dbReference type="SUPFAM" id="SSF52413">
    <property type="entry name" value="UDP-glucose/GDP-mannose dehydrogenase C-terminal domain"/>
    <property type="match status" value="1"/>
</dbReference>
<gene>
    <name evidence="4" type="ORF">EJK53_2129</name>
    <name evidence="5" type="ORF">EJK54_1707</name>
</gene>
<dbReference type="InterPro" id="IPR014027">
    <property type="entry name" value="UDP-Glc/GDP-Man_DH_C"/>
</dbReference>
<dbReference type="GO" id="GO:0051287">
    <property type="term" value="F:NAD binding"/>
    <property type="evidence" value="ECO:0007669"/>
    <property type="project" value="InterPro"/>
</dbReference>
<dbReference type="RefSeq" id="WP_042510502.1">
    <property type="nucleotide sequence ID" value="NZ_CP007669.1"/>
</dbReference>
<evidence type="ECO:0000313" key="4">
    <source>
        <dbReference type="EMBL" id="AZQ94013.1"/>
    </source>
</evidence>
<evidence type="ECO:0000313" key="5">
    <source>
        <dbReference type="EMBL" id="RUO16454.1"/>
    </source>
</evidence>
<dbReference type="GO" id="GO:0016616">
    <property type="term" value="F:oxidoreductase activity, acting on the CH-OH group of donors, NAD or NADP as acceptor"/>
    <property type="evidence" value="ECO:0007669"/>
    <property type="project" value="InterPro"/>
</dbReference>
<dbReference type="AlphaFoldDB" id="A0A3S9QHH5"/>
<evidence type="ECO:0000256" key="1">
    <source>
        <dbReference type="ARBA" id="ARBA00015132"/>
    </source>
</evidence>
<name>A0A3S9QHH5_MORCA</name>
<evidence type="ECO:0000313" key="7">
    <source>
        <dbReference type="Proteomes" id="UP000280228"/>
    </source>
</evidence>
<dbReference type="EMBL" id="CP034662">
    <property type="protein sequence ID" value="AZQ94013.1"/>
    <property type="molecule type" value="Genomic_DNA"/>
</dbReference>
<evidence type="ECO:0000256" key="2">
    <source>
        <dbReference type="ARBA" id="ARBA00023002"/>
    </source>
</evidence>